<dbReference type="RefSeq" id="WP_056947137.1">
    <property type="nucleotide sequence ID" value="NZ_AZCV01000008.1"/>
</dbReference>
<dbReference type="PATRIC" id="fig|1423722.3.peg.1575"/>
<dbReference type="SUPFAM" id="SSF89447">
    <property type="entry name" value="AbrB/MazE/MraZ-like"/>
    <property type="match status" value="1"/>
</dbReference>
<accession>A0A0R1GSU4</accession>
<dbReference type="EMBL" id="AZCV01000008">
    <property type="protein sequence ID" value="KRK37045.1"/>
    <property type="molecule type" value="Genomic_DNA"/>
</dbReference>
<keyword evidence="2" id="KW-1185">Reference proteome</keyword>
<comment type="caution">
    <text evidence="1">The sequence shown here is derived from an EMBL/GenBank/DDBJ whole genome shotgun (WGS) entry which is preliminary data.</text>
</comment>
<organism evidence="1 2">
    <name type="scientific">Amylolactobacillus amylotrophicus DSM 20534</name>
    <dbReference type="NCBI Taxonomy" id="1423722"/>
    <lineage>
        <taxon>Bacteria</taxon>
        <taxon>Bacillati</taxon>
        <taxon>Bacillota</taxon>
        <taxon>Bacilli</taxon>
        <taxon>Lactobacillales</taxon>
        <taxon>Lactobacillaceae</taxon>
        <taxon>Amylolactobacillus</taxon>
    </lineage>
</organism>
<evidence type="ECO:0000313" key="2">
    <source>
        <dbReference type="Proteomes" id="UP000050909"/>
    </source>
</evidence>
<evidence type="ECO:0000313" key="1">
    <source>
        <dbReference type="EMBL" id="KRK37045.1"/>
    </source>
</evidence>
<dbReference type="AlphaFoldDB" id="A0A0R1GSU4"/>
<evidence type="ECO:0008006" key="3">
    <source>
        <dbReference type="Google" id="ProtNLM"/>
    </source>
</evidence>
<proteinExistence type="predicted"/>
<reference evidence="1 2" key="1">
    <citation type="journal article" date="2015" name="Genome Announc.">
        <title>Expanding the biotechnology potential of lactobacilli through comparative genomics of 213 strains and associated genera.</title>
        <authorList>
            <person name="Sun Z."/>
            <person name="Harris H.M."/>
            <person name="McCann A."/>
            <person name="Guo C."/>
            <person name="Argimon S."/>
            <person name="Zhang W."/>
            <person name="Yang X."/>
            <person name="Jeffery I.B."/>
            <person name="Cooney J.C."/>
            <person name="Kagawa T.F."/>
            <person name="Liu W."/>
            <person name="Song Y."/>
            <person name="Salvetti E."/>
            <person name="Wrobel A."/>
            <person name="Rasinkangas P."/>
            <person name="Parkhill J."/>
            <person name="Rea M.C."/>
            <person name="O'Sullivan O."/>
            <person name="Ritari J."/>
            <person name="Douillard F.P."/>
            <person name="Paul Ross R."/>
            <person name="Yang R."/>
            <person name="Briner A.E."/>
            <person name="Felis G.E."/>
            <person name="de Vos W.M."/>
            <person name="Barrangou R."/>
            <person name="Klaenhammer T.R."/>
            <person name="Caufield P.W."/>
            <person name="Cui Y."/>
            <person name="Zhang H."/>
            <person name="O'Toole P.W."/>
        </authorList>
    </citation>
    <scope>NUCLEOTIDE SEQUENCE [LARGE SCALE GENOMIC DNA]</scope>
    <source>
        <strain evidence="1 2">DSM 20534</strain>
    </source>
</reference>
<name>A0A0R1GSU4_9LACO</name>
<sequence length="85" mass="10034">MAKRNQLKVRKVGNSLGAIIPKNWEVSEGDILHYEVSQNKIIIDRYESDLEHDRRVIDEGFKDFEKGLIVDNERLKKEFGKYGWK</sequence>
<protein>
    <recommendedName>
        <fullName evidence="3">SpoVT-AbrB domain-containing protein</fullName>
    </recommendedName>
</protein>
<dbReference type="Proteomes" id="UP000050909">
    <property type="component" value="Unassembled WGS sequence"/>
</dbReference>
<gene>
    <name evidence="1" type="ORF">FC62_GL001549</name>
</gene>
<dbReference type="Gene3D" id="2.10.260.10">
    <property type="match status" value="1"/>
</dbReference>
<dbReference type="InterPro" id="IPR037914">
    <property type="entry name" value="SpoVT-AbrB_sf"/>
</dbReference>